<feature type="transmembrane region" description="Helical" evidence="6">
    <location>
        <begin position="20"/>
        <end position="40"/>
    </location>
</feature>
<evidence type="ECO:0000256" key="5">
    <source>
        <dbReference type="SAM" id="MobiDB-lite"/>
    </source>
</evidence>
<dbReference type="GO" id="GO:0055085">
    <property type="term" value="P:transmembrane transport"/>
    <property type="evidence" value="ECO:0007669"/>
    <property type="project" value="InterPro"/>
</dbReference>
<keyword evidence="4 6" id="KW-0472">Membrane</keyword>
<keyword evidence="10" id="KW-1185">Reference proteome</keyword>
<organism evidence="9 10">
    <name type="scientific">Blastopirellula retiformator</name>
    <dbReference type="NCBI Taxonomy" id="2527970"/>
    <lineage>
        <taxon>Bacteria</taxon>
        <taxon>Pseudomonadati</taxon>
        <taxon>Planctomycetota</taxon>
        <taxon>Planctomycetia</taxon>
        <taxon>Pirellulales</taxon>
        <taxon>Pirellulaceae</taxon>
        <taxon>Blastopirellula</taxon>
    </lineage>
</organism>
<feature type="domain" description="SLC26A/SulP transporter" evidence="7">
    <location>
        <begin position="17"/>
        <end position="399"/>
    </location>
</feature>
<dbReference type="SUPFAM" id="SSF52091">
    <property type="entry name" value="SpoIIaa-like"/>
    <property type="match status" value="1"/>
</dbReference>
<evidence type="ECO:0000256" key="1">
    <source>
        <dbReference type="ARBA" id="ARBA00004141"/>
    </source>
</evidence>
<protein>
    <submittedName>
        <fullName evidence="9">C4-dicarboxylic acid transporter DauA</fullName>
    </submittedName>
</protein>
<accession>A0A5C5V9T8</accession>
<dbReference type="InterPro" id="IPR036513">
    <property type="entry name" value="STAS_dom_sf"/>
</dbReference>
<dbReference type="InterPro" id="IPR058548">
    <property type="entry name" value="MlaB-like_STAS"/>
</dbReference>
<proteinExistence type="predicted"/>
<evidence type="ECO:0000256" key="4">
    <source>
        <dbReference type="ARBA" id="ARBA00023136"/>
    </source>
</evidence>
<evidence type="ECO:0000259" key="8">
    <source>
        <dbReference type="Pfam" id="PF13466"/>
    </source>
</evidence>
<feature type="compositionally biased region" description="Basic and acidic residues" evidence="5">
    <location>
        <begin position="521"/>
        <end position="540"/>
    </location>
</feature>
<sequence length="546" mass="58427">MTSDLKNPGFFRWTTIRNDIFPSIVVFLVALPLCLGIAIASGAPPAAGLISGIVGGLVVGFISGSPLQVSGPAAGLTVIVYGLFEKYDIQLVLLTIVLAGLMQIAAGSLKLGQWFRAVSPAVVKGMLAGIGVLIFCSQFHIMIDDKPRKGLEVGGVHLEAGLANLLTLPQAFARVFAFDESKSHHLAAALGLFTITVIVCWKAAPRKWQLIPGPLLGVLAATLISEFFDVPILRLDASIPESFLSSFVFPDFAAWAAAPIGAILASAAGLALVASAETLLCATAVDQIHDGQRTNYDRELLAQGVGNSVCGLIGGLPITGVIVRSAANVGAGGKSRWSAIMHGAWLLLFVAFLPFLLKQIPVACLAAVLVYTGYKLVNPASIRELARYGKSEVFIYFATMVMIVTTDLLIGVLTGIVLAACKLLYIFSHLEIQREEEPANSRVTLRLIGTATFMRLPVLAKQLESVPDDNELHVNLDRLSYIDHACLDLLVNWEKQHTASGGSLVVDWDGLAARFYQKYSDKRRSPSEVEPEASGREKIENVIGTK</sequence>
<evidence type="ECO:0000259" key="7">
    <source>
        <dbReference type="Pfam" id="PF00916"/>
    </source>
</evidence>
<gene>
    <name evidence="9" type="primary">dauA_1</name>
    <name evidence="9" type="ORF">Enr8_21940</name>
</gene>
<dbReference type="EMBL" id="SJPF01000002">
    <property type="protein sequence ID" value="TWT34780.1"/>
    <property type="molecule type" value="Genomic_DNA"/>
</dbReference>
<dbReference type="PANTHER" id="PTHR11814">
    <property type="entry name" value="SULFATE TRANSPORTER"/>
    <property type="match status" value="1"/>
</dbReference>
<dbReference type="Pfam" id="PF00916">
    <property type="entry name" value="Sulfate_transp"/>
    <property type="match status" value="1"/>
</dbReference>
<name>A0A5C5V9T8_9BACT</name>
<feature type="transmembrane region" description="Helical" evidence="6">
    <location>
        <begin position="89"/>
        <end position="109"/>
    </location>
</feature>
<dbReference type="OrthoDB" id="9769739at2"/>
<feature type="transmembrane region" description="Helical" evidence="6">
    <location>
        <begin position="47"/>
        <end position="69"/>
    </location>
</feature>
<dbReference type="InterPro" id="IPR011547">
    <property type="entry name" value="SLC26A/SulP_dom"/>
</dbReference>
<evidence type="ECO:0000313" key="10">
    <source>
        <dbReference type="Proteomes" id="UP000318878"/>
    </source>
</evidence>
<feature type="transmembrane region" description="Helical" evidence="6">
    <location>
        <begin position="394"/>
        <end position="425"/>
    </location>
</feature>
<dbReference type="InterPro" id="IPR001902">
    <property type="entry name" value="SLC26A/SulP_fam"/>
</dbReference>
<feature type="transmembrane region" description="Helical" evidence="6">
    <location>
        <begin position="252"/>
        <end position="273"/>
    </location>
</feature>
<feature type="transmembrane region" description="Helical" evidence="6">
    <location>
        <begin position="344"/>
        <end position="374"/>
    </location>
</feature>
<dbReference type="Proteomes" id="UP000318878">
    <property type="component" value="Unassembled WGS sequence"/>
</dbReference>
<evidence type="ECO:0000256" key="6">
    <source>
        <dbReference type="SAM" id="Phobius"/>
    </source>
</evidence>
<feature type="transmembrane region" description="Helical" evidence="6">
    <location>
        <begin position="184"/>
        <end position="201"/>
    </location>
</feature>
<dbReference type="Gene3D" id="3.30.750.24">
    <property type="entry name" value="STAS domain"/>
    <property type="match status" value="1"/>
</dbReference>
<reference evidence="9 10" key="1">
    <citation type="submission" date="2019-02" db="EMBL/GenBank/DDBJ databases">
        <title>Deep-cultivation of Planctomycetes and their phenomic and genomic characterization uncovers novel biology.</title>
        <authorList>
            <person name="Wiegand S."/>
            <person name="Jogler M."/>
            <person name="Boedeker C."/>
            <person name="Pinto D."/>
            <person name="Vollmers J."/>
            <person name="Rivas-Marin E."/>
            <person name="Kohn T."/>
            <person name="Peeters S.H."/>
            <person name="Heuer A."/>
            <person name="Rast P."/>
            <person name="Oberbeckmann S."/>
            <person name="Bunk B."/>
            <person name="Jeske O."/>
            <person name="Meyerdierks A."/>
            <person name="Storesund J.E."/>
            <person name="Kallscheuer N."/>
            <person name="Luecker S."/>
            <person name="Lage O.M."/>
            <person name="Pohl T."/>
            <person name="Merkel B.J."/>
            <person name="Hornburger P."/>
            <person name="Mueller R.-W."/>
            <person name="Bruemmer F."/>
            <person name="Labrenz M."/>
            <person name="Spormann A.M."/>
            <person name="Op Den Camp H."/>
            <person name="Overmann J."/>
            <person name="Amann R."/>
            <person name="Jetten M.S.M."/>
            <person name="Mascher T."/>
            <person name="Medema M.H."/>
            <person name="Devos D.P."/>
            <person name="Kaster A.-K."/>
            <person name="Ovreas L."/>
            <person name="Rohde M."/>
            <person name="Galperin M.Y."/>
            <person name="Jogler C."/>
        </authorList>
    </citation>
    <scope>NUCLEOTIDE SEQUENCE [LARGE SCALE GENOMIC DNA]</scope>
    <source>
        <strain evidence="9 10">Enr8</strain>
    </source>
</reference>
<feature type="domain" description="MlaB-like STAS" evidence="8">
    <location>
        <begin position="445"/>
        <end position="506"/>
    </location>
</feature>
<feature type="region of interest" description="Disordered" evidence="5">
    <location>
        <begin position="521"/>
        <end position="546"/>
    </location>
</feature>
<dbReference type="Pfam" id="PF13466">
    <property type="entry name" value="STAS_2"/>
    <property type="match status" value="1"/>
</dbReference>
<feature type="transmembrane region" description="Helical" evidence="6">
    <location>
        <begin position="121"/>
        <end position="143"/>
    </location>
</feature>
<evidence type="ECO:0000313" key="9">
    <source>
        <dbReference type="EMBL" id="TWT34780.1"/>
    </source>
</evidence>
<dbReference type="GO" id="GO:0016020">
    <property type="term" value="C:membrane"/>
    <property type="evidence" value="ECO:0007669"/>
    <property type="project" value="UniProtKB-SubCell"/>
</dbReference>
<keyword evidence="3 6" id="KW-1133">Transmembrane helix</keyword>
<evidence type="ECO:0000256" key="2">
    <source>
        <dbReference type="ARBA" id="ARBA00022692"/>
    </source>
</evidence>
<feature type="transmembrane region" description="Helical" evidence="6">
    <location>
        <begin position="213"/>
        <end position="232"/>
    </location>
</feature>
<evidence type="ECO:0000256" key="3">
    <source>
        <dbReference type="ARBA" id="ARBA00022989"/>
    </source>
</evidence>
<keyword evidence="2 6" id="KW-0812">Transmembrane</keyword>
<comment type="caution">
    <text evidence="9">The sequence shown here is derived from an EMBL/GenBank/DDBJ whole genome shotgun (WGS) entry which is preliminary data.</text>
</comment>
<comment type="subcellular location">
    <subcellularLocation>
        <location evidence="1">Membrane</location>
        <topology evidence="1">Multi-pass membrane protein</topology>
    </subcellularLocation>
</comment>
<dbReference type="RefSeq" id="WP_146431327.1">
    <property type="nucleotide sequence ID" value="NZ_SJPF01000002.1"/>
</dbReference>
<dbReference type="AlphaFoldDB" id="A0A5C5V9T8"/>